<gene>
    <name evidence="3" type="primary">obp12</name>
</gene>
<evidence type="ECO:0000256" key="2">
    <source>
        <dbReference type="SAM" id="Phobius"/>
    </source>
</evidence>
<keyword evidence="2" id="KW-0472">Membrane</keyword>
<feature type="non-terminal residue" evidence="3">
    <location>
        <position position="1"/>
    </location>
</feature>
<dbReference type="Pfam" id="PF01395">
    <property type="entry name" value="PBP_GOBP"/>
    <property type="match status" value="1"/>
</dbReference>
<feature type="non-terminal residue" evidence="3">
    <location>
        <position position="158"/>
    </location>
</feature>
<dbReference type="CDD" id="cd23992">
    <property type="entry name" value="PBP_GOBP"/>
    <property type="match status" value="1"/>
</dbReference>
<dbReference type="SMART" id="SM00708">
    <property type="entry name" value="PhBP"/>
    <property type="match status" value="1"/>
</dbReference>
<keyword evidence="1" id="KW-0732">Signal</keyword>
<evidence type="ECO:0000256" key="1">
    <source>
        <dbReference type="ARBA" id="ARBA00022729"/>
    </source>
</evidence>
<evidence type="ECO:0000313" key="3">
    <source>
        <dbReference type="EMBL" id="ALT31642.1"/>
    </source>
</evidence>
<protein>
    <submittedName>
        <fullName evidence="3">Odorant-binding protein 12</fullName>
    </submittedName>
</protein>
<dbReference type="SUPFAM" id="SSF47565">
    <property type="entry name" value="Insect pheromone/odorant-binding proteins"/>
    <property type="match status" value="1"/>
</dbReference>
<dbReference type="InterPro" id="IPR036728">
    <property type="entry name" value="PBP_GOBP_sf"/>
</dbReference>
<keyword evidence="2" id="KW-0812">Transmembrane</keyword>
<dbReference type="PANTHER" id="PTHR11857">
    <property type="entry name" value="ODORANT BINDING PROTEIN-RELATED"/>
    <property type="match status" value="1"/>
</dbReference>
<reference evidence="3" key="2">
    <citation type="submission" date="2015-03" db="EMBL/GenBank/DDBJ databases">
        <authorList>
            <person name="Murphy D."/>
        </authorList>
    </citation>
    <scope>NUCLEOTIDE SEQUENCE</scope>
</reference>
<dbReference type="AlphaFoldDB" id="A0A0U2JSY7"/>
<reference evidence="3" key="1">
    <citation type="journal article" date="2015" name="PLoS ONE">
        <title>Identification and Comparative Expression Profiles of Chemoreception Genes Revealed from Major Chemoreception Organs of the Rice Leaf Folder, Cnaphalocrocis medinalis (Lepidoptera: Pyralidae).</title>
        <authorList>
            <person name="Zeng F.F."/>
            <person name="Zhao Z.F."/>
            <person name="Yan M.J."/>
            <person name="Zhou W."/>
            <person name="Zhang Z."/>
            <person name="Zhang A."/>
            <person name="Lu Z.X."/>
            <person name="Wang M.Q."/>
        </authorList>
    </citation>
    <scope>NUCLEOTIDE SEQUENCE</scope>
</reference>
<dbReference type="InterPro" id="IPR006170">
    <property type="entry name" value="PBP/GOBP"/>
</dbReference>
<keyword evidence="2" id="KW-1133">Transmembrane helix</keyword>
<dbReference type="GO" id="GO:0005549">
    <property type="term" value="F:odorant binding"/>
    <property type="evidence" value="ECO:0007669"/>
    <property type="project" value="InterPro"/>
</dbReference>
<accession>A0A0U2JSY7</accession>
<dbReference type="GO" id="GO:0007608">
    <property type="term" value="P:sensory perception of smell"/>
    <property type="evidence" value="ECO:0007669"/>
    <property type="project" value="TreeGrafter"/>
</dbReference>
<organism evidence="3">
    <name type="scientific">Cnaphalocrocis medinalis</name>
    <name type="common">Rice leaffolder moth</name>
    <dbReference type="NCBI Taxonomy" id="437488"/>
    <lineage>
        <taxon>Eukaryota</taxon>
        <taxon>Metazoa</taxon>
        <taxon>Ecdysozoa</taxon>
        <taxon>Arthropoda</taxon>
        <taxon>Hexapoda</taxon>
        <taxon>Insecta</taxon>
        <taxon>Pterygota</taxon>
        <taxon>Neoptera</taxon>
        <taxon>Endopterygota</taxon>
        <taxon>Lepidoptera</taxon>
        <taxon>Glossata</taxon>
        <taxon>Ditrysia</taxon>
        <taxon>Pyraloidea</taxon>
        <taxon>Crambidae</taxon>
        <taxon>Pyraustinae</taxon>
        <taxon>Cnaphalocrocis</taxon>
    </lineage>
</organism>
<dbReference type="GO" id="GO:0005615">
    <property type="term" value="C:extracellular space"/>
    <property type="evidence" value="ECO:0007669"/>
    <property type="project" value="TreeGrafter"/>
</dbReference>
<proteinExistence type="evidence at transcript level"/>
<feature type="transmembrane region" description="Helical" evidence="2">
    <location>
        <begin position="6"/>
        <end position="30"/>
    </location>
</feature>
<sequence length="158" mass="17349">QRTCDSTVVAGVCAAAIAHHQVICLLVSLLSKARTPLEIRQFMMSKSIECTKDHPVSTEEMTTMMDHHLPNTKASNCFIACIFKKFGWMTEKGMYDLNAANLFAEDEYKDDATQIENAKKVFDACKGVNDESPADGEAGCDRANSLAKCLLEHGPKMG</sequence>
<dbReference type="EMBL" id="KP975123">
    <property type="protein sequence ID" value="ALT31642.1"/>
    <property type="molecule type" value="mRNA"/>
</dbReference>
<name>A0A0U2JSY7_CNAME</name>
<dbReference type="Gene3D" id="1.10.238.20">
    <property type="entry name" value="Pheromone/general odorant binding protein domain"/>
    <property type="match status" value="1"/>
</dbReference>